<protein>
    <submittedName>
        <fullName evidence="1">Uncharacterized protein</fullName>
    </submittedName>
</protein>
<name>A0A1N7SMD5_9BURK</name>
<evidence type="ECO:0000313" key="2">
    <source>
        <dbReference type="Proteomes" id="UP000187012"/>
    </source>
</evidence>
<proteinExistence type="predicted"/>
<dbReference type="AlphaFoldDB" id="A0A1N7SMD5"/>
<reference evidence="1 2" key="1">
    <citation type="submission" date="2016-12" db="EMBL/GenBank/DDBJ databases">
        <authorList>
            <person name="Song W.-J."/>
            <person name="Kurnit D.M."/>
        </authorList>
    </citation>
    <scope>NUCLEOTIDE SEQUENCE [LARGE SCALE GENOMIC DNA]</scope>
    <source>
        <strain evidence="1 2">STM7296</strain>
    </source>
</reference>
<organism evidence="1 2">
    <name type="scientific">Paraburkholderia ribeironis</name>
    <dbReference type="NCBI Taxonomy" id="1247936"/>
    <lineage>
        <taxon>Bacteria</taxon>
        <taxon>Pseudomonadati</taxon>
        <taxon>Pseudomonadota</taxon>
        <taxon>Betaproteobacteria</taxon>
        <taxon>Burkholderiales</taxon>
        <taxon>Burkholderiaceae</taxon>
        <taxon>Paraburkholderia</taxon>
    </lineage>
</organism>
<keyword evidence="2" id="KW-1185">Reference proteome</keyword>
<gene>
    <name evidence="1" type="ORF">BN2475_1050001</name>
</gene>
<sequence length="149" mass="15726">MLLELPLELLPPPPPPPPPPAFCALVVEPVPPLPDAADDADAVVVVPDCESDDVAVEPDADDVDDADEAESLPVVCHAATFVAPVICISTLLSLWIARQAAIAPQPALRPDIEPLRTIRVSSQSGARACTAPGHLTELRHSYSACFRET</sequence>
<evidence type="ECO:0000313" key="1">
    <source>
        <dbReference type="EMBL" id="SIT48494.1"/>
    </source>
</evidence>
<dbReference type="Proteomes" id="UP000187012">
    <property type="component" value="Unassembled WGS sequence"/>
</dbReference>
<dbReference type="EMBL" id="CYGX02000105">
    <property type="protein sequence ID" value="SIT48494.1"/>
    <property type="molecule type" value="Genomic_DNA"/>
</dbReference>
<accession>A0A1N7SMD5</accession>